<gene>
    <name evidence="2" type="primary">Necator_chrV.g21056</name>
    <name evidence="2" type="ORF">RB195_016263</name>
</gene>
<evidence type="ECO:0000313" key="3">
    <source>
        <dbReference type="Proteomes" id="UP001303046"/>
    </source>
</evidence>
<evidence type="ECO:0000313" key="2">
    <source>
        <dbReference type="EMBL" id="KAK6758929.1"/>
    </source>
</evidence>
<reference evidence="2 3" key="1">
    <citation type="submission" date="2023-08" db="EMBL/GenBank/DDBJ databases">
        <title>A Necator americanus chromosomal reference genome.</title>
        <authorList>
            <person name="Ilik V."/>
            <person name="Petrzelkova K.J."/>
            <person name="Pardy F."/>
            <person name="Fuh T."/>
            <person name="Niatou-Singa F.S."/>
            <person name="Gouil Q."/>
            <person name="Baker L."/>
            <person name="Ritchie M.E."/>
            <person name="Jex A.R."/>
            <person name="Gazzola D."/>
            <person name="Li H."/>
            <person name="Toshio Fujiwara R."/>
            <person name="Zhan B."/>
            <person name="Aroian R.V."/>
            <person name="Pafco B."/>
            <person name="Schwarz E.M."/>
        </authorList>
    </citation>
    <scope>NUCLEOTIDE SEQUENCE [LARGE SCALE GENOMIC DNA]</scope>
    <source>
        <strain evidence="2 3">Aroian</strain>
        <tissue evidence="2">Whole animal</tissue>
    </source>
</reference>
<evidence type="ECO:0000256" key="1">
    <source>
        <dbReference type="SAM" id="MobiDB-lite"/>
    </source>
</evidence>
<comment type="caution">
    <text evidence="2">The sequence shown here is derived from an EMBL/GenBank/DDBJ whole genome shotgun (WGS) entry which is preliminary data.</text>
</comment>
<keyword evidence="3" id="KW-1185">Reference proteome</keyword>
<feature type="region of interest" description="Disordered" evidence="1">
    <location>
        <begin position="64"/>
        <end position="101"/>
    </location>
</feature>
<dbReference type="EMBL" id="JAVFWL010000005">
    <property type="protein sequence ID" value="KAK6758929.1"/>
    <property type="molecule type" value="Genomic_DNA"/>
</dbReference>
<feature type="compositionally biased region" description="Acidic residues" evidence="1">
    <location>
        <begin position="88"/>
        <end position="101"/>
    </location>
</feature>
<protein>
    <submittedName>
        <fullName evidence="2">Uncharacterized protein</fullName>
    </submittedName>
</protein>
<accession>A0ABR1E8B1</accession>
<name>A0ABR1E8B1_NECAM</name>
<dbReference type="Proteomes" id="UP001303046">
    <property type="component" value="Unassembled WGS sequence"/>
</dbReference>
<sequence length="101" mass="11439">MGEFLPAFPHVLPHLMRSRTDCVCRRDYQRQEEGALPPSPPPPLLLIPVAIRIAYTMKFAQFLSSPPSSRLNSENSPQGYLMRRDDANHDDDEDEDEDGTA</sequence>
<feature type="compositionally biased region" description="Polar residues" evidence="1">
    <location>
        <begin position="64"/>
        <end position="78"/>
    </location>
</feature>
<organism evidence="2 3">
    <name type="scientific">Necator americanus</name>
    <name type="common">Human hookworm</name>
    <dbReference type="NCBI Taxonomy" id="51031"/>
    <lineage>
        <taxon>Eukaryota</taxon>
        <taxon>Metazoa</taxon>
        <taxon>Ecdysozoa</taxon>
        <taxon>Nematoda</taxon>
        <taxon>Chromadorea</taxon>
        <taxon>Rhabditida</taxon>
        <taxon>Rhabditina</taxon>
        <taxon>Rhabditomorpha</taxon>
        <taxon>Strongyloidea</taxon>
        <taxon>Ancylostomatidae</taxon>
        <taxon>Bunostominae</taxon>
        <taxon>Necator</taxon>
    </lineage>
</organism>
<proteinExistence type="predicted"/>